<gene>
    <name evidence="5" type="ORF">M408DRAFT_329323</name>
</gene>
<feature type="compositionally biased region" description="Basic residues" evidence="2">
    <location>
        <begin position="155"/>
        <end position="164"/>
    </location>
</feature>
<evidence type="ECO:0000256" key="1">
    <source>
        <dbReference type="PROSITE-ProRule" id="PRU00290"/>
    </source>
</evidence>
<sequence>MQLTIVTIALVISYATKSLAAPIPKPYEIEDLVARNFPKDTKVQSQIENLVARNFPKGTKLQSQIDDTVNVMNANIGRTPQRGESINVPMDKTSPLFPSAVSSFSRARPARPAAKPGVVSRGKALVRGFFSRGSSRKASAPRSRNPSSKQQLRSPKAKTGKKTKRDITFDLDDRDSGIDELN</sequence>
<evidence type="ECO:0000313" key="6">
    <source>
        <dbReference type="Proteomes" id="UP000054097"/>
    </source>
</evidence>
<dbReference type="PROSITE" id="PS50892">
    <property type="entry name" value="V_SNARE"/>
    <property type="match status" value="1"/>
</dbReference>
<dbReference type="HOGENOM" id="CLU_1482861_0_0_1"/>
<dbReference type="InterPro" id="IPR042855">
    <property type="entry name" value="V_SNARE_CC"/>
</dbReference>
<proteinExistence type="predicted"/>
<reference evidence="6" key="2">
    <citation type="submission" date="2015-01" db="EMBL/GenBank/DDBJ databases">
        <title>Evolutionary Origins and Diversification of the Mycorrhizal Mutualists.</title>
        <authorList>
            <consortium name="DOE Joint Genome Institute"/>
            <consortium name="Mycorrhizal Genomics Consortium"/>
            <person name="Kohler A."/>
            <person name="Kuo A."/>
            <person name="Nagy L.G."/>
            <person name="Floudas D."/>
            <person name="Copeland A."/>
            <person name="Barry K.W."/>
            <person name="Cichocki N."/>
            <person name="Veneault-Fourrey C."/>
            <person name="LaButti K."/>
            <person name="Lindquist E.A."/>
            <person name="Lipzen A."/>
            <person name="Lundell T."/>
            <person name="Morin E."/>
            <person name="Murat C."/>
            <person name="Riley R."/>
            <person name="Ohm R."/>
            <person name="Sun H."/>
            <person name="Tunlid A."/>
            <person name="Henrissat B."/>
            <person name="Grigoriev I.V."/>
            <person name="Hibbett D.S."/>
            <person name="Martin F."/>
        </authorList>
    </citation>
    <scope>NUCLEOTIDE SEQUENCE [LARGE SCALE GENOMIC DNA]</scope>
    <source>
        <strain evidence="6">MAFF 305830</strain>
    </source>
</reference>
<protein>
    <recommendedName>
        <fullName evidence="4">V-SNARE coiled-coil homology domain-containing protein</fullName>
    </recommendedName>
</protein>
<evidence type="ECO:0000256" key="2">
    <source>
        <dbReference type="SAM" id="MobiDB-lite"/>
    </source>
</evidence>
<feature type="compositionally biased region" description="Polar residues" evidence="2">
    <location>
        <begin position="132"/>
        <end position="153"/>
    </location>
</feature>
<organism evidence="5 6">
    <name type="scientific">Serendipita vermifera MAFF 305830</name>
    <dbReference type="NCBI Taxonomy" id="933852"/>
    <lineage>
        <taxon>Eukaryota</taxon>
        <taxon>Fungi</taxon>
        <taxon>Dikarya</taxon>
        <taxon>Basidiomycota</taxon>
        <taxon>Agaricomycotina</taxon>
        <taxon>Agaricomycetes</taxon>
        <taxon>Sebacinales</taxon>
        <taxon>Serendipitaceae</taxon>
        <taxon>Serendipita</taxon>
    </lineage>
</organism>
<feature type="signal peptide" evidence="3">
    <location>
        <begin position="1"/>
        <end position="20"/>
    </location>
</feature>
<name>A0A0C2WQL2_SERVB</name>
<dbReference type="Gene3D" id="1.20.5.110">
    <property type="match status" value="1"/>
</dbReference>
<feature type="domain" description="V-SNARE coiled-coil homology" evidence="4">
    <location>
        <begin position="57"/>
        <end position="120"/>
    </location>
</feature>
<dbReference type="SUPFAM" id="SSF58038">
    <property type="entry name" value="SNARE fusion complex"/>
    <property type="match status" value="1"/>
</dbReference>
<dbReference type="AlphaFoldDB" id="A0A0C2WQL2"/>
<accession>A0A0C2WQL2</accession>
<keyword evidence="6" id="KW-1185">Reference proteome</keyword>
<dbReference type="Proteomes" id="UP000054097">
    <property type="component" value="Unassembled WGS sequence"/>
</dbReference>
<dbReference type="EMBL" id="KN824292">
    <property type="protein sequence ID" value="KIM28493.1"/>
    <property type="molecule type" value="Genomic_DNA"/>
</dbReference>
<evidence type="ECO:0000256" key="3">
    <source>
        <dbReference type="SAM" id="SignalP"/>
    </source>
</evidence>
<feature type="region of interest" description="Disordered" evidence="2">
    <location>
        <begin position="130"/>
        <end position="182"/>
    </location>
</feature>
<reference evidence="5 6" key="1">
    <citation type="submission" date="2014-04" db="EMBL/GenBank/DDBJ databases">
        <authorList>
            <consortium name="DOE Joint Genome Institute"/>
            <person name="Kuo A."/>
            <person name="Zuccaro A."/>
            <person name="Kohler A."/>
            <person name="Nagy L.G."/>
            <person name="Floudas D."/>
            <person name="Copeland A."/>
            <person name="Barry K.W."/>
            <person name="Cichocki N."/>
            <person name="Veneault-Fourrey C."/>
            <person name="LaButti K."/>
            <person name="Lindquist E.A."/>
            <person name="Lipzen A."/>
            <person name="Lundell T."/>
            <person name="Morin E."/>
            <person name="Murat C."/>
            <person name="Sun H."/>
            <person name="Tunlid A."/>
            <person name="Henrissat B."/>
            <person name="Grigoriev I.V."/>
            <person name="Hibbett D.S."/>
            <person name="Martin F."/>
            <person name="Nordberg H.P."/>
            <person name="Cantor M.N."/>
            <person name="Hua S.X."/>
        </authorList>
    </citation>
    <scope>NUCLEOTIDE SEQUENCE [LARGE SCALE GENOMIC DNA]</scope>
    <source>
        <strain evidence="5 6">MAFF 305830</strain>
    </source>
</reference>
<evidence type="ECO:0000259" key="4">
    <source>
        <dbReference type="PROSITE" id="PS50892"/>
    </source>
</evidence>
<keyword evidence="3" id="KW-0732">Signal</keyword>
<evidence type="ECO:0000313" key="5">
    <source>
        <dbReference type="EMBL" id="KIM28493.1"/>
    </source>
</evidence>
<keyword evidence="1" id="KW-0175">Coiled coil</keyword>
<feature type="chain" id="PRO_5002170324" description="V-SNARE coiled-coil homology domain-containing protein" evidence="3">
    <location>
        <begin position="21"/>
        <end position="182"/>
    </location>
</feature>